<evidence type="ECO:0000256" key="2">
    <source>
        <dbReference type="ARBA" id="ARBA00022692"/>
    </source>
</evidence>
<dbReference type="HOGENOM" id="CLU_074247_0_0_1"/>
<evidence type="ECO:0000313" key="7">
    <source>
        <dbReference type="EMBL" id="EEC47199.1"/>
    </source>
</evidence>
<dbReference type="Pfam" id="PF04116">
    <property type="entry name" value="FA_hydroxylase"/>
    <property type="match status" value="1"/>
</dbReference>
<keyword evidence="4 5" id="KW-0472">Membrane</keyword>
<evidence type="ECO:0000256" key="3">
    <source>
        <dbReference type="ARBA" id="ARBA00022989"/>
    </source>
</evidence>
<keyword evidence="8" id="KW-1185">Reference proteome</keyword>
<dbReference type="PANTHER" id="PTHR11863">
    <property type="entry name" value="STEROL DESATURASE"/>
    <property type="match status" value="1"/>
</dbReference>
<dbReference type="GeneID" id="7201982"/>
<feature type="domain" description="Fatty acid hydroxylase" evidence="6">
    <location>
        <begin position="151"/>
        <end position="285"/>
    </location>
</feature>
<dbReference type="AlphaFoldDB" id="B7G2W6"/>
<name>B7G2W6_PHATC</name>
<keyword evidence="2 5" id="KW-0812">Transmembrane</keyword>
<dbReference type="GO" id="GO:0016491">
    <property type="term" value="F:oxidoreductase activity"/>
    <property type="evidence" value="ECO:0007669"/>
    <property type="project" value="InterPro"/>
</dbReference>
<reference evidence="7 8" key="1">
    <citation type="journal article" date="2008" name="Nature">
        <title>The Phaeodactylum genome reveals the evolutionary history of diatom genomes.</title>
        <authorList>
            <person name="Bowler C."/>
            <person name="Allen A.E."/>
            <person name="Badger J.H."/>
            <person name="Grimwood J."/>
            <person name="Jabbari K."/>
            <person name="Kuo A."/>
            <person name="Maheswari U."/>
            <person name="Martens C."/>
            <person name="Maumus F."/>
            <person name="Otillar R.P."/>
            <person name="Rayko E."/>
            <person name="Salamov A."/>
            <person name="Vandepoele K."/>
            <person name="Beszteri B."/>
            <person name="Gruber A."/>
            <person name="Heijde M."/>
            <person name="Katinka M."/>
            <person name="Mock T."/>
            <person name="Valentin K."/>
            <person name="Verret F."/>
            <person name="Berges J.A."/>
            <person name="Brownlee C."/>
            <person name="Cadoret J.P."/>
            <person name="Chiovitti A."/>
            <person name="Choi C.J."/>
            <person name="Coesel S."/>
            <person name="De Martino A."/>
            <person name="Detter J.C."/>
            <person name="Durkin C."/>
            <person name="Falciatore A."/>
            <person name="Fournet J."/>
            <person name="Haruta M."/>
            <person name="Huysman M.J."/>
            <person name="Jenkins B.D."/>
            <person name="Jiroutova K."/>
            <person name="Jorgensen R.E."/>
            <person name="Joubert Y."/>
            <person name="Kaplan A."/>
            <person name="Kroger N."/>
            <person name="Kroth P.G."/>
            <person name="La Roche J."/>
            <person name="Lindquist E."/>
            <person name="Lommer M."/>
            <person name="Martin-Jezequel V."/>
            <person name="Lopez P.J."/>
            <person name="Lucas S."/>
            <person name="Mangogna M."/>
            <person name="McGinnis K."/>
            <person name="Medlin L.K."/>
            <person name="Montsant A."/>
            <person name="Oudot-Le Secq M.P."/>
            <person name="Napoli C."/>
            <person name="Obornik M."/>
            <person name="Parker M.S."/>
            <person name="Petit J.L."/>
            <person name="Porcel B.M."/>
            <person name="Poulsen N."/>
            <person name="Robison M."/>
            <person name="Rychlewski L."/>
            <person name="Rynearson T.A."/>
            <person name="Schmutz J."/>
            <person name="Shapiro H."/>
            <person name="Siaut M."/>
            <person name="Stanley M."/>
            <person name="Sussman M.R."/>
            <person name="Taylor A.R."/>
            <person name="Vardi A."/>
            <person name="von Dassow P."/>
            <person name="Vyverman W."/>
            <person name="Willis A."/>
            <person name="Wyrwicz L.S."/>
            <person name="Rokhsar D.S."/>
            <person name="Weissenbach J."/>
            <person name="Armbrust E.V."/>
            <person name="Green B.R."/>
            <person name="Van de Peer Y."/>
            <person name="Grigoriev I.V."/>
        </authorList>
    </citation>
    <scope>NUCLEOTIDE SEQUENCE [LARGE SCALE GENOMIC DNA]</scope>
    <source>
        <strain evidence="7 8">CCAP 1055/1</strain>
    </source>
</reference>
<feature type="transmembrane region" description="Helical" evidence="5">
    <location>
        <begin position="222"/>
        <end position="240"/>
    </location>
</feature>
<reference evidence="8" key="2">
    <citation type="submission" date="2008-08" db="EMBL/GenBank/DDBJ databases">
        <authorList>
            <consortium name="Diatom Consortium"/>
            <person name="Grigoriev I."/>
            <person name="Grimwood J."/>
            <person name="Kuo A."/>
            <person name="Otillar R.P."/>
            <person name="Salamov A."/>
            <person name="Detter J.C."/>
            <person name="Lindquist E."/>
            <person name="Shapiro H."/>
            <person name="Lucas S."/>
            <person name="Glavina del Rio T."/>
            <person name="Pitluck S."/>
            <person name="Rokhsar D."/>
            <person name="Bowler C."/>
        </authorList>
    </citation>
    <scope>GENOME REANNOTATION</scope>
    <source>
        <strain evidence="8">CCAP 1055/1</strain>
    </source>
</reference>
<dbReference type="OrthoDB" id="37258at2759"/>
<comment type="subcellular location">
    <subcellularLocation>
        <location evidence="1">Membrane</location>
    </subcellularLocation>
</comment>
<dbReference type="RefSeq" id="XP_002181276.1">
    <property type="nucleotide sequence ID" value="XM_002181240.1"/>
</dbReference>
<proteinExistence type="predicted"/>
<evidence type="ECO:0000259" key="6">
    <source>
        <dbReference type="Pfam" id="PF04116"/>
    </source>
</evidence>
<evidence type="ECO:0000313" key="8">
    <source>
        <dbReference type="Proteomes" id="UP000000759"/>
    </source>
</evidence>
<dbReference type="InParanoid" id="B7G2W6"/>
<organism evidence="7 8">
    <name type="scientific">Phaeodactylum tricornutum (strain CCAP 1055/1)</name>
    <dbReference type="NCBI Taxonomy" id="556484"/>
    <lineage>
        <taxon>Eukaryota</taxon>
        <taxon>Sar</taxon>
        <taxon>Stramenopiles</taxon>
        <taxon>Ochrophyta</taxon>
        <taxon>Bacillariophyta</taxon>
        <taxon>Bacillariophyceae</taxon>
        <taxon>Bacillariophycidae</taxon>
        <taxon>Naviculales</taxon>
        <taxon>Phaeodactylaceae</taxon>
        <taxon>Phaeodactylum</taxon>
    </lineage>
</organism>
<dbReference type="Proteomes" id="UP000000759">
    <property type="component" value="Chromosome 12"/>
</dbReference>
<dbReference type="EMBL" id="CM000614">
    <property type="protein sequence ID" value="EEC47199.1"/>
    <property type="molecule type" value="Genomic_DNA"/>
</dbReference>
<keyword evidence="3 5" id="KW-1133">Transmembrane helix</keyword>
<dbReference type="KEGG" id="pti:PHATRDRAFT_37371"/>
<dbReference type="GO" id="GO:0008610">
    <property type="term" value="P:lipid biosynthetic process"/>
    <property type="evidence" value="ECO:0007669"/>
    <property type="project" value="InterPro"/>
</dbReference>
<evidence type="ECO:0000256" key="1">
    <source>
        <dbReference type="ARBA" id="ARBA00004370"/>
    </source>
</evidence>
<evidence type="ECO:0000256" key="5">
    <source>
        <dbReference type="SAM" id="Phobius"/>
    </source>
</evidence>
<protein>
    <recommendedName>
        <fullName evidence="6">Fatty acid hydroxylase domain-containing protein</fullName>
    </recommendedName>
</protein>
<dbReference type="PaxDb" id="2850-Phatr37371"/>
<dbReference type="GO" id="GO:0005506">
    <property type="term" value="F:iron ion binding"/>
    <property type="evidence" value="ECO:0007669"/>
    <property type="project" value="InterPro"/>
</dbReference>
<gene>
    <name evidence="7" type="ORF">PHATRDRAFT_37371</name>
</gene>
<dbReference type="GO" id="GO:0016020">
    <property type="term" value="C:membrane"/>
    <property type="evidence" value="ECO:0007669"/>
    <property type="project" value="UniProtKB-SubCell"/>
</dbReference>
<accession>B7G2W6</accession>
<sequence>MALPRRRISDRVVRVVPYLNFALSAIFLLSFHVYAADTLTSDNATLWERLTKGPEALEPLDKVLFAVLILLSFELLDFFSKHSGSWFRSKLIPVRGKHLDELTVKDQLFIGISKAATAPFVYFYLRFAYFEPNVVWDLANLRFANTVAPLLALFIVYDFFYTILHWALHIKAIYGYIHKHHHHQKAPSRANVDAVNVHPVEFFLGEYNHLWTLFLCTRVAQIHILGSLLFLAIGGFLAGINHTRYDMVVSFWGVRIFDSKAHDVHHRIPQSNYGQYTMFWDWVFQSYR</sequence>
<dbReference type="InterPro" id="IPR050307">
    <property type="entry name" value="Sterol_Desaturase_Related"/>
</dbReference>
<feature type="transmembrane region" description="Helical" evidence="5">
    <location>
        <begin position="108"/>
        <end position="127"/>
    </location>
</feature>
<evidence type="ECO:0000256" key="4">
    <source>
        <dbReference type="ARBA" id="ARBA00023136"/>
    </source>
</evidence>
<feature type="transmembrane region" description="Helical" evidence="5">
    <location>
        <begin position="147"/>
        <end position="168"/>
    </location>
</feature>
<dbReference type="InterPro" id="IPR006694">
    <property type="entry name" value="Fatty_acid_hydroxylase"/>
</dbReference>
<dbReference type="STRING" id="556484.B7G2W6"/>
<feature type="transmembrane region" description="Helical" evidence="5">
    <location>
        <begin position="12"/>
        <end position="35"/>
    </location>
</feature>